<dbReference type="RefSeq" id="WP_203911149.1">
    <property type="nucleotide sequence ID" value="NZ_BONY01000036.1"/>
</dbReference>
<dbReference type="AlphaFoldDB" id="A0A8J3QCZ0"/>
<protein>
    <recommendedName>
        <fullName evidence="4">Molecular chaperone DnaJ</fullName>
    </recommendedName>
</protein>
<evidence type="ECO:0000313" key="2">
    <source>
        <dbReference type="EMBL" id="GIH07357.1"/>
    </source>
</evidence>
<gene>
    <name evidence="2" type="ORF">Rhe02_54240</name>
</gene>
<reference evidence="2" key="1">
    <citation type="submission" date="2021-01" db="EMBL/GenBank/DDBJ databases">
        <title>Whole genome shotgun sequence of Rhizocola hellebori NBRC 109834.</title>
        <authorList>
            <person name="Komaki H."/>
            <person name="Tamura T."/>
        </authorList>
    </citation>
    <scope>NUCLEOTIDE SEQUENCE</scope>
    <source>
        <strain evidence="2">NBRC 109834</strain>
    </source>
</reference>
<accession>A0A8J3QCZ0</accession>
<dbReference type="InterPro" id="IPR036869">
    <property type="entry name" value="J_dom_sf"/>
</dbReference>
<dbReference type="Gene3D" id="1.10.287.110">
    <property type="entry name" value="DnaJ domain"/>
    <property type="match status" value="1"/>
</dbReference>
<keyword evidence="3" id="KW-1185">Reference proteome</keyword>
<evidence type="ECO:0008006" key="4">
    <source>
        <dbReference type="Google" id="ProtNLM"/>
    </source>
</evidence>
<dbReference type="Proteomes" id="UP000612899">
    <property type="component" value="Unassembled WGS sequence"/>
</dbReference>
<proteinExistence type="predicted"/>
<comment type="caution">
    <text evidence="2">The sequence shown here is derived from an EMBL/GenBank/DDBJ whole genome shotgun (WGS) entry which is preliminary data.</text>
</comment>
<name>A0A8J3QCZ0_9ACTN</name>
<dbReference type="SUPFAM" id="SSF46565">
    <property type="entry name" value="Chaperone J-domain"/>
    <property type="match status" value="1"/>
</dbReference>
<dbReference type="EMBL" id="BONY01000036">
    <property type="protein sequence ID" value="GIH07357.1"/>
    <property type="molecule type" value="Genomic_DNA"/>
</dbReference>
<evidence type="ECO:0000256" key="1">
    <source>
        <dbReference type="SAM" id="MobiDB-lite"/>
    </source>
</evidence>
<organism evidence="2 3">
    <name type="scientific">Rhizocola hellebori</name>
    <dbReference type="NCBI Taxonomy" id="1392758"/>
    <lineage>
        <taxon>Bacteria</taxon>
        <taxon>Bacillati</taxon>
        <taxon>Actinomycetota</taxon>
        <taxon>Actinomycetes</taxon>
        <taxon>Micromonosporales</taxon>
        <taxon>Micromonosporaceae</taxon>
        <taxon>Rhizocola</taxon>
    </lineage>
</organism>
<evidence type="ECO:0000313" key="3">
    <source>
        <dbReference type="Proteomes" id="UP000612899"/>
    </source>
</evidence>
<sequence length="215" mass="23708">MRYEIRPLGNWDQPKTEPRATSGRFRAAWQSTLDLLGREVEHLGGELVVIQIDVTEGELRRDGMLRANARVAFPGVKVSFESRHGSLTYATDAYDARYYNDPPGWQANIRAIALALEALRAVDRYGVTSSGEQYRGWTAISVTTGEFDMTRAQAADLLAHPGQTSFKPVDVLTDPAAAAQAYRNAAKKHHPDVGGDPELFRRLTAARDLLLAGAR</sequence>
<feature type="region of interest" description="Disordered" evidence="1">
    <location>
        <begin position="1"/>
        <end position="22"/>
    </location>
</feature>